<dbReference type="PANTHER" id="PTHR35871:SF1">
    <property type="entry name" value="CXC1-LIKE CYSTEINE CLUSTER ASSOCIATED WITH KDZ TRANSPOSASES DOMAIN-CONTAINING PROTEIN"/>
    <property type="match status" value="1"/>
</dbReference>
<proteinExistence type="predicted"/>
<keyword evidence="2" id="KW-1185">Reference proteome</keyword>
<dbReference type="Proteomes" id="UP000789759">
    <property type="component" value="Unassembled WGS sequence"/>
</dbReference>
<evidence type="ECO:0000313" key="1">
    <source>
        <dbReference type="EMBL" id="CAG8725731.1"/>
    </source>
</evidence>
<dbReference type="AlphaFoldDB" id="A0A9N9I941"/>
<reference evidence="1" key="1">
    <citation type="submission" date="2021-06" db="EMBL/GenBank/DDBJ databases">
        <authorList>
            <person name="Kallberg Y."/>
            <person name="Tangrot J."/>
            <person name="Rosling A."/>
        </authorList>
    </citation>
    <scope>NUCLEOTIDE SEQUENCE</scope>
    <source>
        <strain evidence="1">FL966</strain>
    </source>
</reference>
<sequence>MAIYKEEKIELIPPVLGIDERELIFVTQNNKNEESYWTIKHLLKQIKENTIPIFEAKFLDATAVFAFDNNDTLIVQKINKGFRRKQSIMRLTTFIDINSQVKVQEIVFEQNYFDSNMRGKPKEIKHVLEERELLKDRLNLDCLMCKQKMNSDQINCCLRKIIVSQPDFVAQKFAIVELIEDAGHICIFYLKFHYELNFIEMY</sequence>
<evidence type="ECO:0000313" key="2">
    <source>
        <dbReference type="Proteomes" id="UP000789759"/>
    </source>
</evidence>
<dbReference type="PANTHER" id="PTHR35871">
    <property type="entry name" value="EXPRESSED PROTEIN"/>
    <property type="match status" value="1"/>
</dbReference>
<accession>A0A9N9I941</accession>
<organism evidence="1 2">
    <name type="scientific">Cetraspora pellucida</name>
    <dbReference type="NCBI Taxonomy" id="1433469"/>
    <lineage>
        <taxon>Eukaryota</taxon>
        <taxon>Fungi</taxon>
        <taxon>Fungi incertae sedis</taxon>
        <taxon>Mucoromycota</taxon>
        <taxon>Glomeromycotina</taxon>
        <taxon>Glomeromycetes</taxon>
        <taxon>Diversisporales</taxon>
        <taxon>Gigasporaceae</taxon>
        <taxon>Cetraspora</taxon>
    </lineage>
</organism>
<gene>
    <name evidence="1" type="ORF">CPELLU_LOCUS13167</name>
</gene>
<protein>
    <submittedName>
        <fullName evidence="1">23631_t:CDS:1</fullName>
    </submittedName>
</protein>
<comment type="caution">
    <text evidence="1">The sequence shown here is derived from an EMBL/GenBank/DDBJ whole genome shotgun (WGS) entry which is preliminary data.</text>
</comment>
<dbReference type="EMBL" id="CAJVQA010013638">
    <property type="protein sequence ID" value="CAG8725731.1"/>
    <property type="molecule type" value="Genomic_DNA"/>
</dbReference>
<name>A0A9N9I941_9GLOM</name>
<dbReference type="OrthoDB" id="6511194at2759"/>